<dbReference type="Proteomes" id="UP000638732">
    <property type="component" value="Unassembled WGS sequence"/>
</dbReference>
<feature type="transmembrane region" description="Helical" evidence="1">
    <location>
        <begin position="110"/>
        <end position="126"/>
    </location>
</feature>
<keyword evidence="1" id="KW-1133">Transmembrane helix</keyword>
<protein>
    <submittedName>
        <fullName evidence="2">Uncharacterized protein</fullName>
    </submittedName>
</protein>
<proteinExistence type="predicted"/>
<keyword evidence="3" id="KW-1185">Reference proteome</keyword>
<evidence type="ECO:0000256" key="1">
    <source>
        <dbReference type="SAM" id="Phobius"/>
    </source>
</evidence>
<evidence type="ECO:0000313" key="2">
    <source>
        <dbReference type="EMBL" id="NCD68999.1"/>
    </source>
</evidence>
<feature type="transmembrane region" description="Helical" evidence="1">
    <location>
        <begin position="72"/>
        <end position="90"/>
    </location>
</feature>
<organism evidence="2 3">
    <name type="scientific">Mucilaginibacter agri</name>
    <dbReference type="NCBI Taxonomy" id="2695265"/>
    <lineage>
        <taxon>Bacteria</taxon>
        <taxon>Pseudomonadati</taxon>
        <taxon>Bacteroidota</taxon>
        <taxon>Sphingobacteriia</taxon>
        <taxon>Sphingobacteriales</taxon>
        <taxon>Sphingobacteriaceae</taxon>
        <taxon>Mucilaginibacter</taxon>
    </lineage>
</organism>
<comment type="caution">
    <text evidence="2">The sequence shown here is derived from an EMBL/GenBank/DDBJ whole genome shotgun (WGS) entry which is preliminary data.</text>
</comment>
<name>A0A965ZFE5_9SPHI</name>
<reference evidence="2" key="2">
    <citation type="submission" date="2020-10" db="EMBL/GenBank/DDBJ databases">
        <title>Mucilaginibacter sp. nov., isolated from soil.</title>
        <authorList>
            <person name="Jeon C.O."/>
        </authorList>
    </citation>
    <scope>NUCLEOTIDE SEQUENCE</scope>
    <source>
        <strain evidence="2">R11</strain>
    </source>
</reference>
<evidence type="ECO:0000313" key="3">
    <source>
        <dbReference type="Proteomes" id="UP000638732"/>
    </source>
</evidence>
<dbReference type="RefSeq" id="WP_166584981.1">
    <property type="nucleotide sequence ID" value="NZ_WWEO01000040.1"/>
</dbReference>
<accession>A0A965ZFE5</accession>
<gene>
    <name evidence="2" type="ORF">GSY63_06500</name>
</gene>
<keyword evidence="1" id="KW-0472">Membrane</keyword>
<feature type="transmembrane region" description="Helical" evidence="1">
    <location>
        <begin position="41"/>
        <end position="60"/>
    </location>
</feature>
<sequence>MLPRSFITFAGFVAVIAGTYCPLLRPFHLFNWNVYDLNKPYGIVVLIVAIAGLAAVIARANAIVKATAWTSLVLITLLLIAAILKVNTTFSFIPFKGLSKSLTRLIKFKWGWFVLFAGAIATLAGSKERAKNIQYQNL</sequence>
<reference evidence="2" key="1">
    <citation type="submission" date="2020-01" db="EMBL/GenBank/DDBJ databases">
        <authorList>
            <person name="Seo Y.L."/>
        </authorList>
    </citation>
    <scope>NUCLEOTIDE SEQUENCE</scope>
    <source>
        <strain evidence="2">R11</strain>
    </source>
</reference>
<dbReference type="AlphaFoldDB" id="A0A965ZFE5"/>
<keyword evidence="1" id="KW-0812">Transmembrane</keyword>
<dbReference type="EMBL" id="WWEO01000040">
    <property type="protein sequence ID" value="NCD68999.1"/>
    <property type="molecule type" value="Genomic_DNA"/>
</dbReference>